<evidence type="ECO:0000313" key="3">
    <source>
        <dbReference type="Proteomes" id="UP000005150"/>
    </source>
</evidence>
<sequence>MNYKLSSVTSKKVYCNKCSIGIMLIFSFIAEKIILDGINIIATENPPYLYTPARWGCLFFIIIYLFLFIFGWYKKYYRTNTIIMKKFLGYAVGLKFISLTIALSFLCQLTWFIDAAFPLIIGNLATGPISCKEACLIFAELGVIILFMFATFAMFYPLQIINDKIKKYHLLVSGLSLKFLNGKTYITPQQLDLFTKPFTAKVKNGSEFKYTDIEKCLIVLSEDTFKSMLNDEVSNQSLKNYIPDAQIINKYNSAVEAYNNNPYDLNLKNHVKDLFEDILLLSIQTISQFYHSKKIEFYFTEEIDYDAFEKVFDTVSEDLKKLEVPNKGTLIHVSPGTAMVSSALTVFTIKKNRQLVYCHQKKRELQEATIDINTLYHILKDLWSEVEES</sequence>
<keyword evidence="1" id="KW-0812">Transmembrane</keyword>
<organism evidence="2 3">
    <name type="scientific">Bacteroides salyersiae CL02T12C01</name>
    <dbReference type="NCBI Taxonomy" id="997887"/>
    <lineage>
        <taxon>Bacteria</taxon>
        <taxon>Pseudomonadati</taxon>
        <taxon>Bacteroidota</taxon>
        <taxon>Bacteroidia</taxon>
        <taxon>Bacteroidales</taxon>
        <taxon>Bacteroidaceae</taxon>
        <taxon>Bacteroides</taxon>
    </lineage>
</organism>
<accession>I9SYA0</accession>
<dbReference type="Proteomes" id="UP000005150">
    <property type="component" value="Unassembled WGS sequence"/>
</dbReference>
<protein>
    <submittedName>
        <fullName evidence="2">Uncharacterized protein</fullName>
    </submittedName>
</protein>
<dbReference type="HOGENOM" id="CLU_709142_0_0_10"/>
<dbReference type="EMBL" id="AGXV01000035">
    <property type="protein sequence ID" value="EIY61218.1"/>
    <property type="molecule type" value="Genomic_DNA"/>
</dbReference>
<evidence type="ECO:0000256" key="1">
    <source>
        <dbReference type="SAM" id="Phobius"/>
    </source>
</evidence>
<feature type="transmembrane region" description="Helical" evidence="1">
    <location>
        <begin position="53"/>
        <end position="73"/>
    </location>
</feature>
<feature type="transmembrane region" description="Helical" evidence="1">
    <location>
        <begin position="20"/>
        <end position="41"/>
    </location>
</feature>
<evidence type="ECO:0000313" key="2">
    <source>
        <dbReference type="EMBL" id="EIY61218.1"/>
    </source>
</evidence>
<reference evidence="2 3" key="1">
    <citation type="submission" date="2012-02" db="EMBL/GenBank/DDBJ databases">
        <title>The Genome Sequence of Bacteroides salyersiae CL02T12C01.</title>
        <authorList>
            <consortium name="The Broad Institute Genome Sequencing Platform"/>
            <person name="Earl A."/>
            <person name="Ward D."/>
            <person name="Feldgarden M."/>
            <person name="Gevers D."/>
            <person name="Zitomersky N.L."/>
            <person name="Coyne M.J."/>
            <person name="Comstock L.E."/>
            <person name="Young S.K."/>
            <person name="Zeng Q."/>
            <person name="Gargeya S."/>
            <person name="Fitzgerald M."/>
            <person name="Haas B."/>
            <person name="Abouelleil A."/>
            <person name="Alvarado L."/>
            <person name="Arachchi H.M."/>
            <person name="Berlin A."/>
            <person name="Chapman S.B."/>
            <person name="Gearin G."/>
            <person name="Goldberg J."/>
            <person name="Griggs A."/>
            <person name="Gujja S."/>
            <person name="Hansen M."/>
            <person name="Heiman D."/>
            <person name="Howarth C."/>
            <person name="Larimer J."/>
            <person name="Lui A."/>
            <person name="MacDonald P.J.P."/>
            <person name="McCowen C."/>
            <person name="Montmayeur A."/>
            <person name="Murphy C."/>
            <person name="Neiman D."/>
            <person name="Pearson M."/>
            <person name="Priest M."/>
            <person name="Roberts A."/>
            <person name="Saif S."/>
            <person name="Shea T."/>
            <person name="Sisk P."/>
            <person name="Stolte C."/>
            <person name="Sykes S."/>
            <person name="Wortman J."/>
            <person name="Nusbaum C."/>
            <person name="Birren B."/>
        </authorList>
    </citation>
    <scope>NUCLEOTIDE SEQUENCE [LARGE SCALE GENOMIC DNA]</scope>
    <source>
        <strain evidence="2 3">CL02T12C01</strain>
    </source>
</reference>
<proteinExistence type="predicted"/>
<keyword evidence="3" id="KW-1185">Reference proteome</keyword>
<gene>
    <name evidence="2" type="ORF">HMPREF1071_03089</name>
</gene>
<keyword evidence="1" id="KW-0472">Membrane</keyword>
<keyword evidence="1" id="KW-1133">Transmembrane helix</keyword>
<comment type="caution">
    <text evidence="2">The sequence shown here is derived from an EMBL/GenBank/DDBJ whole genome shotgun (WGS) entry which is preliminary data.</text>
</comment>
<feature type="transmembrane region" description="Helical" evidence="1">
    <location>
        <begin position="94"/>
        <end position="117"/>
    </location>
</feature>
<dbReference type="AlphaFoldDB" id="I9SYA0"/>
<feature type="transmembrane region" description="Helical" evidence="1">
    <location>
        <begin position="137"/>
        <end position="158"/>
    </location>
</feature>
<dbReference type="PATRIC" id="fig|997887.3.peg.3202"/>
<name>I9SYA0_9BACE</name>